<keyword evidence="2" id="KW-1185">Reference proteome</keyword>
<sequence>MLVCKKRKLSSEFRNGLIRDPNKIDCIKRISIPTNMRELQQFLGAINFYGKYFHKKFKCLLDVLLKRNTTWWWISDQQLAFDKLKKILQSTKYSFCTSVCFGDYPDEMDDEIVGNYPEMVV</sequence>
<dbReference type="InterPro" id="IPR050951">
    <property type="entry name" value="Retrovirus_Pol_polyprotein"/>
</dbReference>
<gene>
    <name evidence="1" type="ORF">PPYR_08823</name>
</gene>
<dbReference type="EMBL" id="VVIM01000006">
    <property type="protein sequence ID" value="KAB0797830.1"/>
    <property type="molecule type" value="Genomic_DNA"/>
</dbReference>
<dbReference type="PANTHER" id="PTHR37984">
    <property type="entry name" value="PROTEIN CBG26694"/>
    <property type="match status" value="1"/>
</dbReference>
<dbReference type="AlphaFoldDB" id="A0A5N4AKG1"/>
<evidence type="ECO:0008006" key="3">
    <source>
        <dbReference type="Google" id="ProtNLM"/>
    </source>
</evidence>
<evidence type="ECO:0000313" key="1">
    <source>
        <dbReference type="EMBL" id="KAB0797830.1"/>
    </source>
</evidence>
<reference evidence="1 2" key="1">
    <citation type="journal article" date="2018" name="Elife">
        <title>Firefly genomes illuminate parallel origins of bioluminescence in beetles.</title>
        <authorList>
            <person name="Fallon T.R."/>
            <person name="Lower S.E."/>
            <person name="Chang C.H."/>
            <person name="Bessho-Uehara M."/>
            <person name="Martin G.J."/>
            <person name="Bewick A.J."/>
            <person name="Behringer M."/>
            <person name="Debat H.J."/>
            <person name="Wong I."/>
            <person name="Day J.C."/>
            <person name="Suvorov A."/>
            <person name="Silva C.J."/>
            <person name="Stanger-Hall K.F."/>
            <person name="Hall D.W."/>
            <person name="Schmitz R.J."/>
            <person name="Nelson D.R."/>
            <person name="Lewis S.M."/>
            <person name="Shigenobu S."/>
            <person name="Bybee S.M."/>
            <person name="Larracuente A.M."/>
            <person name="Oba Y."/>
            <person name="Weng J.K."/>
        </authorList>
    </citation>
    <scope>NUCLEOTIDE SEQUENCE [LARGE SCALE GENOMIC DNA]</scope>
    <source>
        <strain evidence="1">1611_PpyrPB1</strain>
        <tissue evidence="1">Whole body</tissue>
    </source>
</reference>
<dbReference type="GO" id="GO:0071897">
    <property type="term" value="P:DNA biosynthetic process"/>
    <property type="evidence" value="ECO:0007669"/>
    <property type="project" value="UniProtKB-ARBA"/>
</dbReference>
<proteinExistence type="predicted"/>
<evidence type="ECO:0000313" key="2">
    <source>
        <dbReference type="Proteomes" id="UP000327044"/>
    </source>
</evidence>
<dbReference type="InterPro" id="IPR043128">
    <property type="entry name" value="Rev_trsase/Diguanyl_cyclase"/>
</dbReference>
<comment type="caution">
    <text evidence="1">The sequence shown here is derived from an EMBL/GenBank/DDBJ whole genome shotgun (WGS) entry which is preliminary data.</text>
</comment>
<accession>A0A5N4AKG1</accession>
<protein>
    <recommendedName>
        <fullName evidence="3">Reverse transcriptase domain-containing protein</fullName>
    </recommendedName>
</protein>
<dbReference type="Proteomes" id="UP000327044">
    <property type="component" value="Unassembled WGS sequence"/>
</dbReference>
<dbReference type="PANTHER" id="PTHR37984:SF5">
    <property type="entry name" value="PROTEIN NYNRIN-LIKE"/>
    <property type="match status" value="1"/>
</dbReference>
<name>A0A5N4AKG1_PHOPY</name>
<dbReference type="Gene3D" id="3.30.70.270">
    <property type="match status" value="1"/>
</dbReference>
<dbReference type="InterPro" id="IPR043502">
    <property type="entry name" value="DNA/RNA_pol_sf"/>
</dbReference>
<dbReference type="SUPFAM" id="SSF56672">
    <property type="entry name" value="DNA/RNA polymerases"/>
    <property type="match status" value="1"/>
</dbReference>
<organism evidence="1 2">
    <name type="scientific">Photinus pyralis</name>
    <name type="common">Common eastern firefly</name>
    <name type="synonym">Lampyris pyralis</name>
    <dbReference type="NCBI Taxonomy" id="7054"/>
    <lineage>
        <taxon>Eukaryota</taxon>
        <taxon>Metazoa</taxon>
        <taxon>Ecdysozoa</taxon>
        <taxon>Arthropoda</taxon>
        <taxon>Hexapoda</taxon>
        <taxon>Insecta</taxon>
        <taxon>Pterygota</taxon>
        <taxon>Neoptera</taxon>
        <taxon>Endopterygota</taxon>
        <taxon>Coleoptera</taxon>
        <taxon>Polyphaga</taxon>
        <taxon>Elateriformia</taxon>
        <taxon>Elateroidea</taxon>
        <taxon>Lampyridae</taxon>
        <taxon>Lampyrinae</taxon>
        <taxon>Photinus</taxon>
    </lineage>
</organism>
<dbReference type="InParanoid" id="A0A5N4AKG1"/>